<reference evidence="1 2" key="1">
    <citation type="submission" date="2017-12" db="EMBL/GenBank/DDBJ databases">
        <title>Genomes of bacteria within cyanobacterial aggregates.</title>
        <authorList>
            <person name="Cai H."/>
        </authorList>
    </citation>
    <scope>NUCLEOTIDE SEQUENCE [LARGE SCALE GENOMIC DNA]</scope>
    <source>
        <strain evidence="1 2">TH16</strain>
    </source>
</reference>
<gene>
    <name evidence="1" type="ORF">C0V82_18380</name>
</gene>
<protein>
    <submittedName>
        <fullName evidence="1">Uncharacterized protein</fullName>
    </submittedName>
</protein>
<dbReference type="Proteomes" id="UP000234752">
    <property type="component" value="Chromosome eg_2"/>
</dbReference>
<dbReference type="InterPro" id="IPR001452">
    <property type="entry name" value="SH3_domain"/>
</dbReference>
<name>A0A2K9NID4_9PROT</name>
<sequence length="123" mass="13923">MLYHFPPGLQARVTKAYTRPYDDPINVRAGESVEIDLGKSAQTDLFGWVWCRAPDGREGWTPDAWLEGAGDRRTLVRDFNAIELTVATGDRVLPLYSESGFIWCRTDDDRQGWLPDAFLALSM</sequence>
<dbReference type="InterPro" id="IPR014593">
    <property type="entry name" value="UCP034961_SH3_2"/>
</dbReference>
<dbReference type="AlphaFoldDB" id="A0A2K9NID4"/>
<proteinExistence type="predicted"/>
<evidence type="ECO:0000313" key="2">
    <source>
        <dbReference type="Proteomes" id="UP000234752"/>
    </source>
</evidence>
<dbReference type="EMBL" id="CP025612">
    <property type="protein sequence ID" value="AUN32346.1"/>
    <property type="molecule type" value="Genomic_DNA"/>
</dbReference>
<dbReference type="Gene3D" id="2.30.30.40">
    <property type="entry name" value="SH3 Domains"/>
    <property type="match status" value="1"/>
</dbReference>
<dbReference type="KEGG" id="ncb:C0V82_18380"/>
<dbReference type="Pfam" id="PF07653">
    <property type="entry name" value="SH3_2"/>
    <property type="match status" value="1"/>
</dbReference>
<keyword evidence="2" id="KW-1185">Reference proteome</keyword>
<accession>A0A2K9NID4</accession>
<dbReference type="PIRSF" id="PIRSF034961">
    <property type="entry name" value="UCP034961_SH3_2"/>
    <property type="match status" value="1"/>
</dbReference>
<dbReference type="InterPro" id="IPR036028">
    <property type="entry name" value="SH3-like_dom_sf"/>
</dbReference>
<dbReference type="RefSeq" id="WP_102113884.1">
    <property type="nucleotide sequence ID" value="NZ_BMGN01000007.1"/>
</dbReference>
<organism evidence="1 2">
    <name type="scientific">Niveispirillum cyanobacteriorum</name>
    <dbReference type="NCBI Taxonomy" id="1612173"/>
    <lineage>
        <taxon>Bacteria</taxon>
        <taxon>Pseudomonadati</taxon>
        <taxon>Pseudomonadota</taxon>
        <taxon>Alphaproteobacteria</taxon>
        <taxon>Rhodospirillales</taxon>
        <taxon>Azospirillaceae</taxon>
        <taxon>Niveispirillum</taxon>
    </lineage>
</organism>
<dbReference type="OrthoDB" id="1030757at2"/>
<evidence type="ECO:0000313" key="1">
    <source>
        <dbReference type="EMBL" id="AUN32346.1"/>
    </source>
</evidence>
<dbReference type="SUPFAM" id="SSF50044">
    <property type="entry name" value="SH3-domain"/>
    <property type="match status" value="1"/>
</dbReference>